<evidence type="ECO:0000259" key="9">
    <source>
        <dbReference type="PROSITE" id="PS50893"/>
    </source>
</evidence>
<feature type="domain" description="Peptidase C39" evidence="11">
    <location>
        <begin position="6"/>
        <end position="125"/>
    </location>
</feature>
<dbReference type="SMART" id="SM00382">
    <property type="entry name" value="AAA"/>
    <property type="match status" value="1"/>
</dbReference>
<evidence type="ECO:0000256" key="1">
    <source>
        <dbReference type="ARBA" id="ARBA00004651"/>
    </source>
</evidence>
<dbReference type="RefSeq" id="WP_397082122.1">
    <property type="nucleotide sequence ID" value="NZ_JBITGY010000004.1"/>
</dbReference>
<dbReference type="Pfam" id="PF00005">
    <property type="entry name" value="ABC_tran"/>
    <property type="match status" value="1"/>
</dbReference>
<dbReference type="InterPro" id="IPR011527">
    <property type="entry name" value="ABC1_TM_dom"/>
</dbReference>
<keyword evidence="4" id="KW-0645">Protease</keyword>
<dbReference type="InterPro" id="IPR017871">
    <property type="entry name" value="ABC_transporter-like_CS"/>
</dbReference>
<keyword evidence="5" id="KW-0067">ATP-binding</keyword>
<feature type="transmembrane region" description="Helical" evidence="8">
    <location>
        <begin position="192"/>
        <end position="214"/>
    </location>
</feature>
<accession>A0ABW7YWN6</accession>
<dbReference type="EMBL" id="JBITGY010000004">
    <property type="protein sequence ID" value="MFI6498889.1"/>
    <property type="molecule type" value="Genomic_DNA"/>
</dbReference>
<feature type="domain" description="ABC transporter" evidence="9">
    <location>
        <begin position="469"/>
        <end position="697"/>
    </location>
</feature>
<protein>
    <submittedName>
        <fullName evidence="12">Peptidase domain-containing ABC transporter</fullName>
    </submittedName>
</protein>
<dbReference type="SUPFAM" id="SSF52540">
    <property type="entry name" value="P-loop containing nucleoside triphosphate hydrolases"/>
    <property type="match status" value="1"/>
</dbReference>
<keyword evidence="6 8" id="KW-1133">Transmembrane helix</keyword>
<proteinExistence type="predicted"/>
<keyword evidence="2 8" id="KW-0812">Transmembrane</keyword>
<evidence type="ECO:0000256" key="6">
    <source>
        <dbReference type="ARBA" id="ARBA00022989"/>
    </source>
</evidence>
<dbReference type="PANTHER" id="PTHR24221:SF606">
    <property type="entry name" value="COLICIN V SECRETION-PROCESSING ATP-BINDING PROTEIN"/>
    <property type="match status" value="1"/>
</dbReference>
<dbReference type="Pfam" id="PF03412">
    <property type="entry name" value="Peptidase_C39"/>
    <property type="match status" value="1"/>
</dbReference>
<dbReference type="PANTHER" id="PTHR24221">
    <property type="entry name" value="ATP-BINDING CASSETTE SUB-FAMILY B"/>
    <property type="match status" value="1"/>
</dbReference>
<feature type="transmembrane region" description="Helical" evidence="8">
    <location>
        <begin position="294"/>
        <end position="312"/>
    </location>
</feature>
<evidence type="ECO:0000256" key="7">
    <source>
        <dbReference type="ARBA" id="ARBA00023136"/>
    </source>
</evidence>
<evidence type="ECO:0000313" key="12">
    <source>
        <dbReference type="EMBL" id="MFI6498889.1"/>
    </source>
</evidence>
<feature type="transmembrane region" description="Helical" evidence="8">
    <location>
        <begin position="157"/>
        <end position="180"/>
    </location>
</feature>
<evidence type="ECO:0000259" key="10">
    <source>
        <dbReference type="PROSITE" id="PS50929"/>
    </source>
</evidence>
<evidence type="ECO:0000313" key="13">
    <source>
        <dbReference type="Proteomes" id="UP001612741"/>
    </source>
</evidence>
<feature type="transmembrane region" description="Helical" evidence="8">
    <location>
        <begin position="378"/>
        <end position="400"/>
    </location>
</feature>
<reference evidence="12 13" key="1">
    <citation type="submission" date="2024-10" db="EMBL/GenBank/DDBJ databases">
        <title>The Natural Products Discovery Center: Release of the First 8490 Sequenced Strains for Exploring Actinobacteria Biosynthetic Diversity.</title>
        <authorList>
            <person name="Kalkreuter E."/>
            <person name="Kautsar S.A."/>
            <person name="Yang D."/>
            <person name="Bader C.D."/>
            <person name="Teijaro C.N."/>
            <person name="Fluegel L."/>
            <person name="Davis C.M."/>
            <person name="Simpson J.R."/>
            <person name="Lauterbach L."/>
            <person name="Steele A.D."/>
            <person name="Gui C."/>
            <person name="Meng S."/>
            <person name="Li G."/>
            <person name="Viehrig K."/>
            <person name="Ye F."/>
            <person name="Su P."/>
            <person name="Kiefer A.F."/>
            <person name="Nichols A."/>
            <person name="Cepeda A.J."/>
            <person name="Yan W."/>
            <person name="Fan B."/>
            <person name="Jiang Y."/>
            <person name="Adhikari A."/>
            <person name="Zheng C.-J."/>
            <person name="Schuster L."/>
            <person name="Cowan T.M."/>
            <person name="Smanski M.J."/>
            <person name="Chevrette M.G."/>
            <person name="De Carvalho L.P.S."/>
            <person name="Shen B."/>
        </authorList>
    </citation>
    <scope>NUCLEOTIDE SEQUENCE [LARGE SCALE GENOMIC DNA]</scope>
    <source>
        <strain evidence="12 13">NPDC050545</strain>
    </source>
</reference>
<dbReference type="Gene3D" id="3.40.50.300">
    <property type="entry name" value="P-loop containing nucleotide triphosphate hydrolases"/>
    <property type="match status" value="1"/>
</dbReference>
<dbReference type="PROSITE" id="PS50929">
    <property type="entry name" value="ABC_TM1F"/>
    <property type="match status" value="1"/>
</dbReference>
<keyword evidence="7 8" id="KW-0472">Membrane</keyword>
<comment type="subcellular location">
    <subcellularLocation>
        <location evidence="1">Cell membrane</location>
        <topology evidence="1">Multi-pass membrane protein</topology>
    </subcellularLocation>
</comment>
<dbReference type="PROSITE" id="PS50990">
    <property type="entry name" value="PEPTIDASE_C39"/>
    <property type="match status" value="1"/>
</dbReference>
<evidence type="ECO:0000256" key="5">
    <source>
        <dbReference type="ARBA" id="ARBA00022840"/>
    </source>
</evidence>
<keyword evidence="4" id="KW-0788">Thiol protease</keyword>
<keyword evidence="4" id="KW-0378">Hydrolase</keyword>
<feature type="domain" description="ABC transmembrane type-1" evidence="10">
    <location>
        <begin position="162"/>
        <end position="439"/>
    </location>
</feature>
<feature type="transmembrane region" description="Helical" evidence="8">
    <location>
        <begin position="412"/>
        <end position="432"/>
    </location>
</feature>
<gene>
    <name evidence="12" type="ORF">ACIBG2_15980</name>
</gene>
<dbReference type="InterPro" id="IPR005074">
    <property type="entry name" value="Peptidase_C39"/>
</dbReference>
<dbReference type="InterPro" id="IPR003593">
    <property type="entry name" value="AAA+_ATPase"/>
</dbReference>
<dbReference type="Pfam" id="PF00664">
    <property type="entry name" value="ABC_membrane"/>
    <property type="match status" value="1"/>
</dbReference>
<evidence type="ECO:0000256" key="2">
    <source>
        <dbReference type="ARBA" id="ARBA00022692"/>
    </source>
</evidence>
<dbReference type="InterPro" id="IPR039421">
    <property type="entry name" value="Type_1_exporter"/>
</dbReference>
<evidence type="ECO:0000259" key="11">
    <source>
        <dbReference type="PROSITE" id="PS50990"/>
    </source>
</evidence>
<dbReference type="InterPro" id="IPR003439">
    <property type="entry name" value="ABC_transporter-like_ATP-bd"/>
</dbReference>
<dbReference type="Gene3D" id="3.90.70.10">
    <property type="entry name" value="Cysteine proteinases"/>
    <property type="match status" value="1"/>
</dbReference>
<dbReference type="InterPro" id="IPR036640">
    <property type="entry name" value="ABC1_TM_sf"/>
</dbReference>
<evidence type="ECO:0000256" key="4">
    <source>
        <dbReference type="ARBA" id="ARBA00022807"/>
    </source>
</evidence>
<dbReference type="Gene3D" id="1.20.1560.10">
    <property type="entry name" value="ABC transporter type 1, transmembrane domain"/>
    <property type="match status" value="1"/>
</dbReference>
<dbReference type="SUPFAM" id="SSF90123">
    <property type="entry name" value="ABC transporter transmembrane region"/>
    <property type="match status" value="1"/>
</dbReference>
<organism evidence="12 13">
    <name type="scientific">Nonomuraea typhae</name>
    <dbReference type="NCBI Taxonomy" id="2603600"/>
    <lineage>
        <taxon>Bacteria</taxon>
        <taxon>Bacillati</taxon>
        <taxon>Actinomycetota</taxon>
        <taxon>Actinomycetes</taxon>
        <taxon>Streptosporangiales</taxon>
        <taxon>Streptosporangiaceae</taxon>
        <taxon>Nonomuraea</taxon>
    </lineage>
</organism>
<dbReference type="InterPro" id="IPR027417">
    <property type="entry name" value="P-loop_NTPase"/>
</dbReference>
<dbReference type="Proteomes" id="UP001612741">
    <property type="component" value="Unassembled WGS sequence"/>
</dbReference>
<evidence type="ECO:0000256" key="8">
    <source>
        <dbReference type="SAM" id="Phobius"/>
    </source>
</evidence>
<keyword evidence="3" id="KW-0547">Nucleotide-binding</keyword>
<dbReference type="PROSITE" id="PS50893">
    <property type="entry name" value="ABC_TRANSPORTER_2"/>
    <property type="match status" value="1"/>
</dbReference>
<evidence type="ECO:0000256" key="3">
    <source>
        <dbReference type="ARBA" id="ARBA00022741"/>
    </source>
</evidence>
<name>A0ABW7YWN6_9ACTN</name>
<sequence>MKVVFQTNRIECGVACLAMVLGHHGHAVSLLELRERCGLGRAGTTAGTLVRTARELGMTATGYRASPDLLRGLDLPAIVHWAPDHYVVVEHVGRRRVRVADPETGRRRLTHEEFAAGLGKVAIGLQPGPGFTRRKPAGEPFWRVYVRRLLALRGTKALLAQVLLASLLLQVLGLAMPLAVRAVVDQLGALGGVLGLVGAGIAVIAAAQFVTGYLRASLVLYLQGRLDTHAMIGFCEHLLRLPLTYFQQRSTGDIAARMGGIVLLREQLTGQTLAAVLDTATLLTYLAVLAAIDPAAALVVLAVVAVQFGLFVRATRVVRERMAADVHTHHREQAYLIEMLQGVLTVKAAAAEQRALERWSGLFVTWMRATLRRGHASAVLDSAAASLRVLTPLAVLWLGASRVLTGDVSAGTMIAATWMAASVVTPLSLLVAGAQRLQLAGAYLQRLADVLESRPEPGRTAPTGLTGDVHVDAVTFRYDRHGPPALLGVSLRARPGERVAVVGATGAGKTTLALLLLGLYRAEAGAVGIDGHDPGGLRGCVGSVLQEPSLFSGTVHDNIAFHDPAVSRDEVADAARTAELHEEIAALPNGYDTRLAERGGGLSGGQRQRLALARALIGRPAVLLLDEATSHLDAVTEARIHRNLRALRCTQIVIAHRLSTVRDADRIVVLERGRIVEQGTHEELLARRGGYAALVGAQLDA</sequence>
<dbReference type="PROSITE" id="PS00211">
    <property type="entry name" value="ABC_TRANSPORTER_1"/>
    <property type="match status" value="1"/>
</dbReference>
<keyword evidence="13" id="KW-1185">Reference proteome</keyword>
<comment type="caution">
    <text evidence="12">The sequence shown here is derived from an EMBL/GenBank/DDBJ whole genome shotgun (WGS) entry which is preliminary data.</text>
</comment>